<organism evidence="1 2">
    <name type="scientific">Eschrichtius robustus</name>
    <name type="common">California gray whale</name>
    <name type="synonym">Eschrichtius gibbosus</name>
    <dbReference type="NCBI Taxonomy" id="9764"/>
    <lineage>
        <taxon>Eukaryota</taxon>
        <taxon>Metazoa</taxon>
        <taxon>Chordata</taxon>
        <taxon>Craniata</taxon>
        <taxon>Vertebrata</taxon>
        <taxon>Euteleostomi</taxon>
        <taxon>Mammalia</taxon>
        <taxon>Eutheria</taxon>
        <taxon>Laurasiatheria</taxon>
        <taxon>Artiodactyla</taxon>
        <taxon>Whippomorpha</taxon>
        <taxon>Cetacea</taxon>
        <taxon>Mysticeti</taxon>
        <taxon>Eschrichtiidae</taxon>
        <taxon>Eschrichtius</taxon>
    </lineage>
</organism>
<dbReference type="Proteomes" id="UP001159641">
    <property type="component" value="Unassembled WGS sequence"/>
</dbReference>
<dbReference type="Gene3D" id="3.30.505.10">
    <property type="entry name" value="SH2 domain"/>
    <property type="match status" value="1"/>
</dbReference>
<dbReference type="SUPFAM" id="SSF55550">
    <property type="entry name" value="SH2 domain"/>
    <property type="match status" value="1"/>
</dbReference>
<dbReference type="InterPro" id="IPR036860">
    <property type="entry name" value="SH2_dom_sf"/>
</dbReference>
<evidence type="ECO:0000313" key="1">
    <source>
        <dbReference type="EMBL" id="KAJ8792167.1"/>
    </source>
</evidence>
<sequence length="203" mass="22036">MSIRCGLSDGPWQLELVWPSCLITVIMAGKQPALVPAQGVHISAILLEPDNVGKGKEQEEEEEDGVGPCLPVTPRNCLPLQGISVLEKLVKTCPVWLHLGLGRAEATKILHREAAGTFLVCRDSSLKHLVLCVHFPSPNESSSAVLEYTIKEEKSILLLIESSQALGDLAAQTPGVYNPLEVQERVVLLNFNTNIRKVAESGE</sequence>
<name>A0AB34HH32_ESCRO</name>
<evidence type="ECO:0008006" key="3">
    <source>
        <dbReference type="Google" id="ProtNLM"/>
    </source>
</evidence>
<keyword evidence="2" id="KW-1185">Reference proteome</keyword>
<comment type="caution">
    <text evidence="1">The sequence shown here is derived from an EMBL/GenBank/DDBJ whole genome shotgun (WGS) entry which is preliminary data.</text>
</comment>
<gene>
    <name evidence="1" type="ORF">J1605_020018</name>
</gene>
<evidence type="ECO:0000313" key="2">
    <source>
        <dbReference type="Proteomes" id="UP001159641"/>
    </source>
</evidence>
<accession>A0AB34HH32</accession>
<reference evidence="1 2" key="1">
    <citation type="submission" date="2022-11" db="EMBL/GenBank/DDBJ databases">
        <title>Whole genome sequence of Eschrichtius robustus ER-17-0199.</title>
        <authorList>
            <person name="Bruniche-Olsen A."/>
            <person name="Black A.N."/>
            <person name="Fields C.J."/>
            <person name="Walden K."/>
            <person name="Dewoody J.A."/>
        </authorList>
    </citation>
    <scope>NUCLEOTIDE SEQUENCE [LARGE SCALE GENOMIC DNA]</scope>
    <source>
        <strain evidence="1">ER-17-0199</strain>
        <tissue evidence="1">Blubber</tissue>
    </source>
</reference>
<proteinExistence type="predicted"/>
<dbReference type="EMBL" id="JAIQCJ010001134">
    <property type="protein sequence ID" value="KAJ8792167.1"/>
    <property type="molecule type" value="Genomic_DNA"/>
</dbReference>
<dbReference type="AlphaFoldDB" id="A0AB34HH32"/>
<protein>
    <recommendedName>
        <fullName evidence="3">Ras and Rab interactor 3</fullName>
    </recommendedName>
</protein>